<dbReference type="AlphaFoldDB" id="A0AA88T730"/>
<feature type="region of interest" description="Disordered" evidence="1">
    <location>
        <begin position="62"/>
        <end position="89"/>
    </location>
</feature>
<keyword evidence="3" id="KW-1185">Reference proteome</keyword>
<accession>A0AA88T730</accession>
<dbReference type="Gene3D" id="1.10.10.60">
    <property type="entry name" value="Homeodomain-like"/>
    <property type="match status" value="1"/>
</dbReference>
<dbReference type="EMBL" id="JAUPFM010000001">
    <property type="protein sequence ID" value="KAK2861874.1"/>
    <property type="molecule type" value="Genomic_DNA"/>
</dbReference>
<comment type="caution">
    <text evidence="2">The sequence shown here is derived from an EMBL/GenBank/DDBJ whole genome shotgun (WGS) entry which is preliminary data.</text>
</comment>
<evidence type="ECO:0000313" key="3">
    <source>
        <dbReference type="Proteomes" id="UP001187415"/>
    </source>
</evidence>
<organism evidence="2 3">
    <name type="scientific">Channa striata</name>
    <name type="common">Snakehead murrel</name>
    <name type="synonym">Ophicephalus striatus</name>
    <dbReference type="NCBI Taxonomy" id="64152"/>
    <lineage>
        <taxon>Eukaryota</taxon>
        <taxon>Metazoa</taxon>
        <taxon>Chordata</taxon>
        <taxon>Craniata</taxon>
        <taxon>Vertebrata</taxon>
        <taxon>Euteleostomi</taxon>
        <taxon>Actinopterygii</taxon>
        <taxon>Neopterygii</taxon>
        <taxon>Teleostei</taxon>
        <taxon>Neoteleostei</taxon>
        <taxon>Acanthomorphata</taxon>
        <taxon>Anabantaria</taxon>
        <taxon>Anabantiformes</taxon>
        <taxon>Channoidei</taxon>
        <taxon>Channidae</taxon>
        <taxon>Channa</taxon>
    </lineage>
</organism>
<evidence type="ECO:0000256" key="1">
    <source>
        <dbReference type="SAM" id="MobiDB-lite"/>
    </source>
</evidence>
<gene>
    <name evidence="2" type="ORF">Q5P01_001407</name>
</gene>
<reference evidence="2" key="1">
    <citation type="submission" date="2023-07" db="EMBL/GenBank/DDBJ databases">
        <title>Chromosome-level Genome Assembly of Striped Snakehead (Channa striata).</title>
        <authorList>
            <person name="Liu H."/>
        </authorList>
    </citation>
    <scope>NUCLEOTIDE SEQUENCE</scope>
    <source>
        <strain evidence="2">Gz</strain>
        <tissue evidence="2">Muscle</tissue>
    </source>
</reference>
<evidence type="ECO:0000313" key="2">
    <source>
        <dbReference type="EMBL" id="KAK2861874.1"/>
    </source>
</evidence>
<name>A0AA88T730_CHASR</name>
<proteinExistence type="predicted"/>
<protein>
    <submittedName>
        <fullName evidence="2">Uncharacterized protein</fullName>
    </submittedName>
</protein>
<sequence>MPKKYVYDSETLQILESLWAQGMQNCSTDENKLKIQQASTATGLVDERIKLWIYCRNRKKRRDVEGKSKKAKSSSTTAATIPSDDVTRNNLKEINQTVVNKEELPTSKKVVSKRSKSSSL</sequence>
<dbReference type="Proteomes" id="UP001187415">
    <property type="component" value="Unassembled WGS sequence"/>
</dbReference>